<evidence type="ECO:0000256" key="2">
    <source>
        <dbReference type="ARBA" id="ARBA00004141"/>
    </source>
</evidence>
<dbReference type="InterPro" id="IPR043130">
    <property type="entry name" value="CDP-OH_PTrfase_TM_dom"/>
</dbReference>
<dbReference type="Gene3D" id="1.20.120.1760">
    <property type="match status" value="1"/>
</dbReference>
<keyword evidence="10 19" id="KW-0812">Transmembrane</keyword>
<evidence type="ECO:0000256" key="14">
    <source>
        <dbReference type="ARBA" id="ARBA00023209"/>
    </source>
</evidence>
<reference evidence="20" key="1">
    <citation type="submission" date="2022-09" db="EMBL/GenBank/DDBJ databases">
        <title>Complete Genomes of Fervidibacillus albus and Fervidibacillus halotolerans isolated from tidal flat sediments.</title>
        <authorList>
            <person name="Kwon K.K."/>
            <person name="Yang S.-H."/>
            <person name="Park M.J."/>
            <person name="Oh H.-M."/>
        </authorList>
    </citation>
    <scope>NUCLEOTIDE SEQUENCE</scope>
    <source>
        <strain evidence="20">MEBiC13594</strain>
    </source>
</reference>
<evidence type="ECO:0000256" key="8">
    <source>
        <dbReference type="ARBA" id="ARBA00022516"/>
    </source>
</evidence>
<keyword evidence="9 18" id="KW-0808">Transferase</keyword>
<dbReference type="RefSeq" id="WP_275421505.1">
    <property type="nucleotide sequence ID" value="NZ_CP106877.1"/>
</dbReference>
<evidence type="ECO:0000256" key="19">
    <source>
        <dbReference type="SAM" id="Phobius"/>
    </source>
</evidence>
<evidence type="ECO:0000256" key="6">
    <source>
        <dbReference type="ARBA" id="ARBA00013170"/>
    </source>
</evidence>
<keyword evidence="11 19" id="KW-1133">Transmembrane helix</keyword>
<comment type="catalytic activity">
    <reaction evidence="17">
        <text>a CDP-1,2-diacyl-sn-glycerol + sn-glycerol 3-phosphate = a 1,2-diacyl-sn-glycero-3-phospho-(1'-sn-glycero-3'-phosphate) + CMP + H(+)</text>
        <dbReference type="Rhea" id="RHEA:12593"/>
        <dbReference type="ChEBI" id="CHEBI:15378"/>
        <dbReference type="ChEBI" id="CHEBI:57597"/>
        <dbReference type="ChEBI" id="CHEBI:58332"/>
        <dbReference type="ChEBI" id="CHEBI:60110"/>
        <dbReference type="ChEBI" id="CHEBI:60377"/>
        <dbReference type="EC" id="2.7.8.5"/>
    </reaction>
</comment>
<feature type="transmembrane region" description="Helical" evidence="19">
    <location>
        <begin position="157"/>
        <end position="177"/>
    </location>
</feature>
<dbReference type="AlphaFoldDB" id="A0A9E8M0T7"/>
<dbReference type="KEGG" id="fhl:OE105_04290"/>
<gene>
    <name evidence="20" type="ORF">OE105_04290</name>
</gene>
<dbReference type="EC" id="2.7.8.5" evidence="6"/>
<feature type="transmembrane region" description="Helical" evidence="19">
    <location>
        <begin position="12"/>
        <end position="33"/>
    </location>
</feature>
<evidence type="ECO:0000256" key="7">
    <source>
        <dbReference type="ARBA" id="ARBA00014944"/>
    </source>
</evidence>
<feature type="transmembrane region" description="Helical" evidence="19">
    <location>
        <begin position="97"/>
        <end position="120"/>
    </location>
</feature>
<evidence type="ECO:0000256" key="15">
    <source>
        <dbReference type="ARBA" id="ARBA00023264"/>
    </source>
</evidence>
<evidence type="ECO:0000256" key="11">
    <source>
        <dbReference type="ARBA" id="ARBA00022989"/>
    </source>
</evidence>
<dbReference type="PIRSF" id="PIRSF000847">
    <property type="entry name" value="Phos_ph_gly_syn"/>
    <property type="match status" value="1"/>
</dbReference>
<evidence type="ECO:0000256" key="9">
    <source>
        <dbReference type="ARBA" id="ARBA00022679"/>
    </source>
</evidence>
<dbReference type="PANTHER" id="PTHR14269:SF62">
    <property type="entry name" value="CDP-DIACYLGLYCEROL--GLYCEROL-3-PHOSPHATE 3-PHOSPHATIDYLTRANSFERASE 1, CHLOROPLASTIC"/>
    <property type="match status" value="1"/>
</dbReference>
<dbReference type="InterPro" id="IPR050324">
    <property type="entry name" value="CDP-alcohol_PTase-I"/>
</dbReference>
<keyword evidence="12" id="KW-0443">Lipid metabolism</keyword>
<evidence type="ECO:0000256" key="17">
    <source>
        <dbReference type="ARBA" id="ARBA00048586"/>
    </source>
</evidence>
<evidence type="ECO:0000256" key="5">
    <source>
        <dbReference type="ARBA" id="ARBA00010441"/>
    </source>
</evidence>
<dbReference type="EMBL" id="CP106877">
    <property type="protein sequence ID" value="WAA13345.1"/>
    <property type="molecule type" value="Genomic_DNA"/>
</dbReference>
<evidence type="ECO:0000313" key="20">
    <source>
        <dbReference type="EMBL" id="WAA13345.1"/>
    </source>
</evidence>
<dbReference type="GO" id="GO:0008444">
    <property type="term" value="F:CDP-diacylglycerol-glycerol-3-phosphate 3-phosphatidyltransferase activity"/>
    <property type="evidence" value="ECO:0007669"/>
    <property type="project" value="UniProtKB-EC"/>
</dbReference>
<dbReference type="GO" id="GO:0046474">
    <property type="term" value="P:glycerophospholipid biosynthetic process"/>
    <property type="evidence" value="ECO:0007669"/>
    <property type="project" value="TreeGrafter"/>
</dbReference>
<dbReference type="Proteomes" id="UP001164726">
    <property type="component" value="Chromosome"/>
</dbReference>
<comment type="pathway">
    <text evidence="3">Phospholipid metabolism; phosphatidylglycerol biosynthesis; phosphatidylglycerol from CDP-diacylglycerol: step 1/2.</text>
</comment>
<comment type="pathway">
    <text evidence="4">Lipid metabolism.</text>
</comment>
<dbReference type="InterPro" id="IPR000462">
    <property type="entry name" value="CDP-OH_P_trans"/>
</dbReference>
<keyword evidence="13 19" id="KW-0472">Membrane</keyword>
<feature type="transmembrane region" description="Helical" evidence="19">
    <location>
        <begin position="132"/>
        <end position="151"/>
    </location>
</feature>
<dbReference type="Pfam" id="PF01066">
    <property type="entry name" value="CDP-OH_P_transf"/>
    <property type="match status" value="1"/>
</dbReference>
<evidence type="ECO:0000256" key="16">
    <source>
        <dbReference type="ARBA" id="ARBA00033018"/>
    </source>
</evidence>
<evidence type="ECO:0000256" key="3">
    <source>
        <dbReference type="ARBA" id="ARBA00005042"/>
    </source>
</evidence>
<proteinExistence type="inferred from homology"/>
<name>A0A9E8M0T7_9BACI</name>
<keyword evidence="14" id="KW-0594">Phospholipid biosynthesis</keyword>
<dbReference type="InterPro" id="IPR004570">
    <property type="entry name" value="Phosphatidylglycerol_P_synth"/>
</dbReference>
<keyword evidence="15" id="KW-1208">Phospholipid metabolism</keyword>
<comment type="function">
    <text evidence="1">This protein catalyzes the committed step to the synthesis of the acidic phospholipids.</text>
</comment>
<dbReference type="GO" id="GO:0016020">
    <property type="term" value="C:membrane"/>
    <property type="evidence" value="ECO:0007669"/>
    <property type="project" value="UniProtKB-SubCell"/>
</dbReference>
<keyword evidence="21" id="KW-1185">Reference proteome</keyword>
<dbReference type="PANTHER" id="PTHR14269">
    <property type="entry name" value="CDP-DIACYLGLYCEROL--GLYCEROL-3-PHOSPHATE 3-PHOSPHATIDYLTRANSFERASE-RELATED"/>
    <property type="match status" value="1"/>
</dbReference>
<comment type="subcellular location">
    <subcellularLocation>
        <location evidence="2">Membrane</location>
        <topology evidence="2">Multi-pass membrane protein</topology>
    </subcellularLocation>
</comment>
<accession>A0A9E8M0T7</accession>
<keyword evidence="8" id="KW-0444">Lipid biosynthesis</keyword>
<evidence type="ECO:0000256" key="12">
    <source>
        <dbReference type="ARBA" id="ARBA00023098"/>
    </source>
</evidence>
<comment type="similarity">
    <text evidence="5 18">Belongs to the CDP-alcohol phosphatidyltransferase class-I family.</text>
</comment>
<dbReference type="InterPro" id="IPR048254">
    <property type="entry name" value="CDP_ALCOHOL_P_TRANSF_CS"/>
</dbReference>
<evidence type="ECO:0000256" key="10">
    <source>
        <dbReference type="ARBA" id="ARBA00022692"/>
    </source>
</evidence>
<sequence>MIVQGSFKEIFSIPNILSFVRLLLIPIFIFLYINATDERDYFIASSIILLSGLTDLFDGLIARTFNQITEIGKALDPIADKLTQAAIAFCLTIKYKFIWILITLFVIKELYMGINGLILLRRGKKLDGAQWFGKLSTFIFYVTMVFLVAFPNIQPNIAQLLMGITFIFLSLSFILYIPEYNRLYRN</sequence>
<evidence type="ECO:0000256" key="1">
    <source>
        <dbReference type="ARBA" id="ARBA00003973"/>
    </source>
</evidence>
<evidence type="ECO:0000256" key="18">
    <source>
        <dbReference type="RuleBase" id="RU003750"/>
    </source>
</evidence>
<evidence type="ECO:0000256" key="13">
    <source>
        <dbReference type="ARBA" id="ARBA00023136"/>
    </source>
</evidence>
<protein>
    <recommendedName>
        <fullName evidence="7">CDP-diacylglycerol--glycerol-3-phosphate 3-phosphatidyltransferase</fullName>
        <ecNumber evidence="6">2.7.8.5</ecNumber>
    </recommendedName>
    <alternativeName>
        <fullName evidence="16">Phosphatidylglycerophosphate synthase</fullName>
    </alternativeName>
</protein>
<evidence type="ECO:0000256" key="4">
    <source>
        <dbReference type="ARBA" id="ARBA00005189"/>
    </source>
</evidence>
<organism evidence="20 21">
    <name type="scientific">Fervidibacillus halotolerans</name>
    <dbReference type="NCBI Taxonomy" id="2980027"/>
    <lineage>
        <taxon>Bacteria</taxon>
        <taxon>Bacillati</taxon>
        <taxon>Bacillota</taxon>
        <taxon>Bacilli</taxon>
        <taxon>Bacillales</taxon>
        <taxon>Bacillaceae</taxon>
        <taxon>Fervidibacillus</taxon>
    </lineage>
</organism>
<dbReference type="PROSITE" id="PS00379">
    <property type="entry name" value="CDP_ALCOHOL_P_TRANSF"/>
    <property type="match status" value="1"/>
</dbReference>
<evidence type="ECO:0000313" key="21">
    <source>
        <dbReference type="Proteomes" id="UP001164726"/>
    </source>
</evidence>